<gene>
    <name evidence="1" type="ORF">A3207_00850</name>
</gene>
<dbReference type="Proteomes" id="UP000752814">
    <property type="component" value="Unassembled WGS sequence"/>
</dbReference>
<name>A0A8J8PIR8_9ARCH</name>
<dbReference type="RefSeq" id="WP_400256324.1">
    <property type="nucleotide sequence ID" value="NZ_CAYBCB010000014.1"/>
</dbReference>
<protein>
    <submittedName>
        <fullName evidence="1">Uncharacterized protein</fullName>
    </submittedName>
</protein>
<accession>A0A8J8PIR8</accession>
<dbReference type="EMBL" id="LVVT01000001">
    <property type="protein sequence ID" value="TQS84624.1"/>
    <property type="molecule type" value="Genomic_DNA"/>
</dbReference>
<dbReference type="AlphaFoldDB" id="A0A8J8PIR8"/>
<organism evidence="1 2">
    <name type="scientific">Candidatus Methanomassiliicoccus intestinalis</name>
    <dbReference type="NCBI Taxonomy" id="1406512"/>
    <lineage>
        <taxon>Archaea</taxon>
        <taxon>Methanobacteriati</taxon>
        <taxon>Thermoplasmatota</taxon>
        <taxon>Thermoplasmata</taxon>
        <taxon>Methanomassiliicoccales</taxon>
        <taxon>Methanomassiliicoccaceae</taxon>
        <taxon>Methanomassiliicoccus</taxon>
    </lineage>
</organism>
<reference evidence="1" key="1">
    <citation type="submission" date="2016-03" db="EMBL/GenBank/DDBJ databases">
        <authorList>
            <person name="Borrel G."/>
            <person name="Mccann A."/>
            <person name="O'Toole P.W."/>
        </authorList>
    </citation>
    <scope>NUCLEOTIDE SEQUENCE</scope>
    <source>
        <strain evidence="1">183</strain>
    </source>
</reference>
<proteinExistence type="predicted"/>
<comment type="caution">
    <text evidence="1">The sequence shown here is derived from an EMBL/GenBank/DDBJ whole genome shotgun (WGS) entry which is preliminary data.</text>
</comment>
<sequence length="508" mass="56514">MVKKAGDIMSPTITLTDASIAFAPKFTVSPWKMGEYNSINGVYTSTVGSIIIGFTTSWEVGQIPGITISAYGSSVQSGNSYINAVDNGDGTYSYYFRLSGMPTTKGVFDVRNTLLPPQIKNGMWFNFTVIDDSSDAPPSTKSHSNKIQYNNQLRVSISSAIEFMGATWAKNKQKWQFEYRMAGIGHTNYIAGINDRISYARILIKSTQNQSNIVLWSTPDVAQYKGSTPASLTGTDYSGIANTVIGLALNANPWASLIWGSASAIVALLASFVNSSADSSQSLERSWSWWPLISDTSQFFWFDVLVEPNEMVEFSYEYTIIGNPFELLGVKGYRQLYAGPPGVSSSTNPEKMTFIEREQYGIKTITRENILTKDANLNVSEKTLKDWLDSGEEVLYYTNNFVECEKPQPEKFELNESALIKDLLLEELHETIDRSRLIIEAFSTDEICNTDEGKATIKKHTDMLESLLNVQKSLDSTQNLESIELSKIFDAYLKITDAGNAYLGRVKK</sequence>
<evidence type="ECO:0000313" key="2">
    <source>
        <dbReference type="Proteomes" id="UP000752814"/>
    </source>
</evidence>
<evidence type="ECO:0000313" key="1">
    <source>
        <dbReference type="EMBL" id="TQS84624.1"/>
    </source>
</evidence>